<evidence type="ECO:0000256" key="9">
    <source>
        <dbReference type="RuleBase" id="RU004016"/>
    </source>
</evidence>
<evidence type="ECO:0000256" key="5">
    <source>
        <dbReference type="ARBA" id="ARBA00022984"/>
    </source>
</evidence>
<dbReference type="PANTHER" id="PTHR21581:SF6">
    <property type="entry name" value="TRAFFICKING PROTEIN PARTICLE COMPLEX SUBUNIT 12"/>
    <property type="match status" value="1"/>
</dbReference>
<feature type="active site" description="Proton acceptor" evidence="7">
    <location>
        <position position="95"/>
    </location>
</feature>
<keyword evidence="6" id="KW-0961">Cell wall biogenesis/degradation</keyword>
<gene>
    <name evidence="11" type="ORF">UX85_C0001G0225</name>
</gene>
<dbReference type="GO" id="GO:0071555">
    <property type="term" value="P:cell wall organization"/>
    <property type="evidence" value="ECO:0007669"/>
    <property type="project" value="UniProtKB-KW"/>
</dbReference>
<dbReference type="PANTHER" id="PTHR21581">
    <property type="entry name" value="D-ALANYL-D-ALANINE CARBOXYPEPTIDASE"/>
    <property type="match status" value="1"/>
</dbReference>
<reference evidence="11 12" key="1">
    <citation type="journal article" date="2015" name="Nature">
        <title>rRNA introns, odd ribosomes, and small enigmatic genomes across a large radiation of phyla.</title>
        <authorList>
            <person name="Brown C.T."/>
            <person name="Hug L.A."/>
            <person name="Thomas B.C."/>
            <person name="Sharon I."/>
            <person name="Castelle C.J."/>
            <person name="Singh A."/>
            <person name="Wilkins M.J."/>
            <person name="Williams K.H."/>
            <person name="Banfield J.F."/>
        </authorList>
    </citation>
    <scope>NUCLEOTIDE SEQUENCE [LARGE SCALE GENOMIC DNA]</scope>
</reference>
<dbReference type="InterPro" id="IPR012338">
    <property type="entry name" value="Beta-lactam/transpept-like"/>
</dbReference>
<dbReference type="GO" id="GO:0006508">
    <property type="term" value="P:proteolysis"/>
    <property type="evidence" value="ECO:0007669"/>
    <property type="project" value="InterPro"/>
</dbReference>
<dbReference type="InterPro" id="IPR001967">
    <property type="entry name" value="Peptidase_S11_N"/>
</dbReference>
<evidence type="ECO:0000256" key="1">
    <source>
        <dbReference type="ARBA" id="ARBA00007164"/>
    </source>
</evidence>
<dbReference type="GO" id="GO:0008360">
    <property type="term" value="P:regulation of cell shape"/>
    <property type="evidence" value="ECO:0007669"/>
    <property type="project" value="UniProtKB-KW"/>
</dbReference>
<evidence type="ECO:0000259" key="10">
    <source>
        <dbReference type="Pfam" id="PF00768"/>
    </source>
</evidence>
<evidence type="ECO:0000256" key="3">
    <source>
        <dbReference type="ARBA" id="ARBA00022801"/>
    </source>
</evidence>
<keyword evidence="2" id="KW-0732">Signal</keyword>
<proteinExistence type="inferred from homology"/>
<sequence length="308" mass="32949">MTGDSKLKLIFASLILSLVPARNHYYDLYLSAARPPVKEVNAALPEPVGFYPVNLTGIPAPYTSAPGVVVLDADSKAILYQKNPDLKLLPASTTKIVTGLIALEHYPLDQVITIDSIGVVGQTMKLALGERISVENLLYGLLVASANDAAAVLAQHYPGGEDAFIAAMNQKVKDLNLTNTQFQNATGLDAYGHYTTAHDLGLIAAAAMANPTFAKMVSTTGITVSDVDSTIFHQLETINELLGRVDGLSGVKTGWTELAGECLVTSTQRDGRAVITVVLGSSDRFGESVKLIDWAFINHRWESSQAIH</sequence>
<dbReference type="PRINTS" id="PR00725">
    <property type="entry name" value="DADACBPTASE1"/>
</dbReference>
<dbReference type="PATRIC" id="fig|1618371.3.peg.227"/>
<dbReference type="Proteomes" id="UP000033860">
    <property type="component" value="Unassembled WGS sequence"/>
</dbReference>
<evidence type="ECO:0000256" key="7">
    <source>
        <dbReference type="PIRSR" id="PIRSR618044-1"/>
    </source>
</evidence>
<evidence type="ECO:0000256" key="6">
    <source>
        <dbReference type="ARBA" id="ARBA00023316"/>
    </source>
</evidence>
<dbReference type="InterPro" id="IPR018044">
    <property type="entry name" value="Peptidase_S11"/>
</dbReference>
<feature type="active site" evidence="7">
    <location>
        <position position="145"/>
    </location>
</feature>
<accession>A0A0G1RY27</accession>
<dbReference type="Pfam" id="PF00768">
    <property type="entry name" value="Peptidase_S11"/>
    <property type="match status" value="1"/>
</dbReference>
<dbReference type="SUPFAM" id="SSF56601">
    <property type="entry name" value="beta-lactamase/transpeptidase-like"/>
    <property type="match status" value="1"/>
</dbReference>
<organism evidence="11 12">
    <name type="scientific">Candidatus Beckwithbacteria bacterium GW2011_GWB1_47_15</name>
    <dbReference type="NCBI Taxonomy" id="1618371"/>
    <lineage>
        <taxon>Bacteria</taxon>
        <taxon>Candidatus Beckwithiibacteriota</taxon>
    </lineage>
</organism>
<dbReference type="GO" id="GO:0009252">
    <property type="term" value="P:peptidoglycan biosynthetic process"/>
    <property type="evidence" value="ECO:0007669"/>
    <property type="project" value="UniProtKB-KW"/>
</dbReference>
<dbReference type="GO" id="GO:0009002">
    <property type="term" value="F:serine-type D-Ala-D-Ala carboxypeptidase activity"/>
    <property type="evidence" value="ECO:0007669"/>
    <property type="project" value="InterPro"/>
</dbReference>
<comment type="caution">
    <text evidence="11">The sequence shown here is derived from an EMBL/GenBank/DDBJ whole genome shotgun (WGS) entry which is preliminary data.</text>
</comment>
<feature type="domain" description="Peptidase S11 D-alanyl-D-alanine carboxypeptidase A N-terminal" evidence="10">
    <location>
        <begin position="62"/>
        <end position="281"/>
    </location>
</feature>
<dbReference type="EMBL" id="LCNT01000001">
    <property type="protein sequence ID" value="KKU62011.1"/>
    <property type="molecule type" value="Genomic_DNA"/>
</dbReference>
<keyword evidence="4" id="KW-0133">Cell shape</keyword>
<keyword evidence="3" id="KW-0378">Hydrolase</keyword>
<evidence type="ECO:0000313" key="11">
    <source>
        <dbReference type="EMBL" id="KKU62011.1"/>
    </source>
</evidence>
<feature type="active site" description="Acyl-ester intermediate" evidence="7">
    <location>
        <position position="92"/>
    </location>
</feature>
<dbReference type="Gene3D" id="3.40.710.10">
    <property type="entry name" value="DD-peptidase/beta-lactamase superfamily"/>
    <property type="match status" value="1"/>
</dbReference>
<evidence type="ECO:0000256" key="2">
    <source>
        <dbReference type="ARBA" id="ARBA00022729"/>
    </source>
</evidence>
<evidence type="ECO:0000256" key="8">
    <source>
        <dbReference type="PIRSR" id="PIRSR618044-2"/>
    </source>
</evidence>
<keyword evidence="5" id="KW-0573">Peptidoglycan synthesis</keyword>
<name>A0A0G1RY27_9BACT</name>
<protein>
    <recommendedName>
        <fullName evidence="10">Peptidase S11 D-alanyl-D-alanine carboxypeptidase A N-terminal domain-containing protein</fullName>
    </recommendedName>
</protein>
<feature type="binding site" evidence="8">
    <location>
        <position position="252"/>
    </location>
    <ligand>
        <name>substrate</name>
    </ligand>
</feature>
<comment type="similarity">
    <text evidence="1 9">Belongs to the peptidase S11 family.</text>
</comment>
<evidence type="ECO:0000256" key="4">
    <source>
        <dbReference type="ARBA" id="ARBA00022960"/>
    </source>
</evidence>
<evidence type="ECO:0000313" key="12">
    <source>
        <dbReference type="Proteomes" id="UP000033860"/>
    </source>
</evidence>
<dbReference type="AlphaFoldDB" id="A0A0G1RY27"/>